<dbReference type="Proteomes" id="UP000652153">
    <property type="component" value="Unassembled WGS sequence"/>
</dbReference>
<evidence type="ECO:0000313" key="3">
    <source>
        <dbReference type="EMBL" id="GGH72445.1"/>
    </source>
</evidence>
<name>A0ABQ1ZNE1_9BACL</name>
<dbReference type="EMBL" id="BMFU01000023">
    <property type="protein sequence ID" value="GGH72445.1"/>
    <property type="molecule type" value="Genomic_DNA"/>
</dbReference>
<dbReference type="InterPro" id="IPR013324">
    <property type="entry name" value="RNA_pol_sigma_r3/r4-like"/>
</dbReference>
<dbReference type="SUPFAM" id="SSF88659">
    <property type="entry name" value="Sigma3 and sigma4 domains of RNA polymerase sigma factors"/>
    <property type="match status" value="1"/>
</dbReference>
<proteinExistence type="inferred from homology"/>
<sequence length="207" mass="24391">MSTLDSKHDCTTHTVSSRFKEYKRENPELFCNRIVLNFFEQERHQRLLLDFIGGEVGKEEELNESFRKYFFQIRFVTYVSSSLKFMSIDQMRRNQRYATRNVLIYDRPSSEDSNVCIGETISTYQTALHTSQRDERSSHFQDGFADEHVELAYESLTNKQKHVTTLYYGQGYHDHEIASRLQVSQQAVVKTRHAALKKMKNLLEKEG</sequence>
<evidence type="ECO:0008006" key="5">
    <source>
        <dbReference type="Google" id="ProtNLM"/>
    </source>
</evidence>
<dbReference type="InterPro" id="IPR007394">
    <property type="entry name" value="UPF0122"/>
</dbReference>
<protein>
    <recommendedName>
        <fullName evidence="5">Sigma-70 family RNA polymerase sigma factor</fullName>
    </recommendedName>
</protein>
<comment type="caution">
    <text evidence="3">The sequence shown here is derived from an EMBL/GenBank/DDBJ whole genome shotgun (WGS) entry which is preliminary data.</text>
</comment>
<accession>A0ABQ1ZNE1</accession>
<comment type="similarity">
    <text evidence="1">Belongs to the UPF0122 family.</text>
</comment>
<evidence type="ECO:0000256" key="2">
    <source>
        <dbReference type="ARBA" id="ARBA00024764"/>
    </source>
</evidence>
<dbReference type="InterPro" id="IPR036388">
    <property type="entry name" value="WH-like_DNA-bd_sf"/>
</dbReference>
<evidence type="ECO:0000313" key="4">
    <source>
        <dbReference type="Proteomes" id="UP000652153"/>
    </source>
</evidence>
<reference evidence="4" key="1">
    <citation type="journal article" date="2019" name="Int. J. Syst. Evol. Microbiol.">
        <title>The Global Catalogue of Microorganisms (GCM) 10K type strain sequencing project: providing services to taxonomists for standard genome sequencing and annotation.</title>
        <authorList>
            <consortium name="The Broad Institute Genomics Platform"/>
            <consortium name="The Broad Institute Genome Sequencing Center for Infectious Disease"/>
            <person name="Wu L."/>
            <person name="Ma J."/>
        </authorList>
    </citation>
    <scope>NUCLEOTIDE SEQUENCE [LARGE SCALE GENOMIC DNA]</scope>
    <source>
        <strain evidence="4">CGMCC 1.12770</strain>
    </source>
</reference>
<dbReference type="Pfam" id="PF04297">
    <property type="entry name" value="UPF0122"/>
    <property type="match status" value="1"/>
</dbReference>
<evidence type="ECO:0000256" key="1">
    <source>
        <dbReference type="ARBA" id="ARBA00008720"/>
    </source>
</evidence>
<organism evidence="3 4">
    <name type="scientific">Paenibacillus silvae</name>
    <dbReference type="NCBI Taxonomy" id="1325358"/>
    <lineage>
        <taxon>Bacteria</taxon>
        <taxon>Bacillati</taxon>
        <taxon>Bacillota</taxon>
        <taxon>Bacilli</taxon>
        <taxon>Bacillales</taxon>
        <taxon>Paenibacillaceae</taxon>
        <taxon>Paenibacillus</taxon>
    </lineage>
</organism>
<dbReference type="Gene3D" id="1.10.10.10">
    <property type="entry name" value="Winged helix-like DNA-binding domain superfamily/Winged helix DNA-binding domain"/>
    <property type="match status" value="1"/>
</dbReference>
<comment type="function">
    <text evidence="2">Might take part in the signal recognition particle (SRP) pathway. This is inferred from the conservation of its genetic proximity to ftsY/ffh. May be a regulatory protein.</text>
</comment>
<dbReference type="NCBIfam" id="TIGR02937">
    <property type="entry name" value="sigma70-ECF"/>
    <property type="match status" value="1"/>
</dbReference>
<gene>
    <name evidence="3" type="ORF">GCM10008014_58820</name>
</gene>
<keyword evidence="4" id="KW-1185">Reference proteome</keyword>
<dbReference type="RefSeq" id="WP_188594909.1">
    <property type="nucleotide sequence ID" value="NZ_BMFU01000023.1"/>
</dbReference>
<dbReference type="InterPro" id="IPR014284">
    <property type="entry name" value="RNA_pol_sigma-70_dom"/>
</dbReference>